<evidence type="ECO:0008006" key="4">
    <source>
        <dbReference type="Google" id="ProtNLM"/>
    </source>
</evidence>
<dbReference type="EMBL" id="JASPKY010000236">
    <property type="protein sequence ID" value="KAK9717803.1"/>
    <property type="molecule type" value="Genomic_DNA"/>
</dbReference>
<keyword evidence="3" id="KW-1185">Reference proteome</keyword>
<dbReference type="Proteomes" id="UP001458880">
    <property type="component" value="Unassembled WGS sequence"/>
</dbReference>
<feature type="transmembrane region" description="Helical" evidence="1">
    <location>
        <begin position="7"/>
        <end position="30"/>
    </location>
</feature>
<name>A0AAW1KF80_POPJA</name>
<reference evidence="2 3" key="1">
    <citation type="journal article" date="2024" name="BMC Genomics">
        <title>De novo assembly and annotation of Popillia japonica's genome with initial clues to its potential as an invasive pest.</title>
        <authorList>
            <person name="Cucini C."/>
            <person name="Boschi S."/>
            <person name="Funari R."/>
            <person name="Cardaioli E."/>
            <person name="Iannotti N."/>
            <person name="Marturano G."/>
            <person name="Paoli F."/>
            <person name="Bruttini M."/>
            <person name="Carapelli A."/>
            <person name="Frati F."/>
            <person name="Nardi F."/>
        </authorList>
    </citation>
    <scope>NUCLEOTIDE SEQUENCE [LARGE SCALE GENOMIC DNA]</scope>
    <source>
        <strain evidence="2">DMR45628</strain>
    </source>
</reference>
<protein>
    <recommendedName>
        <fullName evidence="4">G-protein coupled receptors family 1 profile domain-containing protein</fullName>
    </recommendedName>
</protein>
<sequence>MELFPEVLLISSGFIGIISNIITFLVILISRRTTPTYIYIMYAALLMILEQCFVVNRIKEHIKLTCLNVLINTFFKTCLNPRLTLNRKLY</sequence>
<evidence type="ECO:0000256" key="1">
    <source>
        <dbReference type="SAM" id="Phobius"/>
    </source>
</evidence>
<keyword evidence="1" id="KW-0472">Membrane</keyword>
<organism evidence="2 3">
    <name type="scientific">Popillia japonica</name>
    <name type="common">Japanese beetle</name>
    <dbReference type="NCBI Taxonomy" id="7064"/>
    <lineage>
        <taxon>Eukaryota</taxon>
        <taxon>Metazoa</taxon>
        <taxon>Ecdysozoa</taxon>
        <taxon>Arthropoda</taxon>
        <taxon>Hexapoda</taxon>
        <taxon>Insecta</taxon>
        <taxon>Pterygota</taxon>
        <taxon>Neoptera</taxon>
        <taxon>Endopterygota</taxon>
        <taxon>Coleoptera</taxon>
        <taxon>Polyphaga</taxon>
        <taxon>Scarabaeiformia</taxon>
        <taxon>Scarabaeidae</taxon>
        <taxon>Rutelinae</taxon>
        <taxon>Popillia</taxon>
    </lineage>
</organism>
<keyword evidence="1" id="KW-0812">Transmembrane</keyword>
<comment type="caution">
    <text evidence="2">The sequence shown here is derived from an EMBL/GenBank/DDBJ whole genome shotgun (WGS) entry which is preliminary data.</text>
</comment>
<dbReference type="AlphaFoldDB" id="A0AAW1KF80"/>
<gene>
    <name evidence="2" type="ORF">QE152_g23547</name>
</gene>
<accession>A0AAW1KF80</accession>
<proteinExistence type="predicted"/>
<feature type="transmembrane region" description="Helical" evidence="1">
    <location>
        <begin position="36"/>
        <end position="55"/>
    </location>
</feature>
<keyword evidence="1" id="KW-1133">Transmembrane helix</keyword>
<evidence type="ECO:0000313" key="3">
    <source>
        <dbReference type="Proteomes" id="UP001458880"/>
    </source>
</evidence>
<evidence type="ECO:0000313" key="2">
    <source>
        <dbReference type="EMBL" id="KAK9717803.1"/>
    </source>
</evidence>